<keyword evidence="3" id="KW-1185">Reference proteome</keyword>
<dbReference type="EMBL" id="JBHLWE010000021">
    <property type="protein sequence ID" value="MFC0340704.1"/>
    <property type="molecule type" value="Genomic_DNA"/>
</dbReference>
<dbReference type="RefSeq" id="WP_377698363.1">
    <property type="nucleotide sequence ID" value="NZ_JBHLWE010000021.1"/>
</dbReference>
<dbReference type="Proteomes" id="UP001589799">
    <property type="component" value="Unassembled WGS sequence"/>
</dbReference>
<gene>
    <name evidence="2" type="ORF">ACFFII_07975</name>
</gene>
<comment type="caution">
    <text evidence="2">The sequence shown here is derived from an EMBL/GenBank/DDBJ whole genome shotgun (WGS) entry which is preliminary data.</text>
</comment>
<accession>A0ABV6I385</accession>
<dbReference type="SUPFAM" id="SSF55797">
    <property type="entry name" value="PR-1-like"/>
    <property type="match status" value="1"/>
</dbReference>
<dbReference type="PANTHER" id="PTHR31157:SF1">
    <property type="entry name" value="SCP DOMAIN-CONTAINING PROTEIN"/>
    <property type="match status" value="1"/>
</dbReference>
<evidence type="ECO:0000259" key="1">
    <source>
        <dbReference type="Pfam" id="PF00188"/>
    </source>
</evidence>
<feature type="domain" description="SCP" evidence="1">
    <location>
        <begin position="93"/>
        <end position="209"/>
    </location>
</feature>
<dbReference type="PANTHER" id="PTHR31157">
    <property type="entry name" value="SCP DOMAIN-CONTAINING PROTEIN"/>
    <property type="match status" value="1"/>
</dbReference>
<protein>
    <submittedName>
        <fullName evidence="2">CAP domain-containing protein</fullName>
    </submittedName>
</protein>
<sequence>MPAVPSIYVARGATLTCVKASVIRPEISSQETFTMLPVTGVRLYPVLVILLGTAACTAPPAGENASAHDVQASAPGAAQCASPHPAEQAAGVQATNAARASAGLAPVRANATLARAAAAHACDMAQRGRMTHTGTSTSGPAQRIKSLGYAPSVTAENIAAGPYNAEQALAAWNASSGHLSNILVPQLRDVGIGHAIGSDGRTVYWAAVYAAPR</sequence>
<dbReference type="Pfam" id="PF00188">
    <property type="entry name" value="CAP"/>
    <property type="match status" value="1"/>
</dbReference>
<name>A0ABV6I385_9RHOB</name>
<evidence type="ECO:0000313" key="3">
    <source>
        <dbReference type="Proteomes" id="UP001589799"/>
    </source>
</evidence>
<proteinExistence type="predicted"/>
<dbReference type="CDD" id="cd05379">
    <property type="entry name" value="CAP_bacterial"/>
    <property type="match status" value="1"/>
</dbReference>
<reference evidence="2 3" key="1">
    <citation type="submission" date="2024-09" db="EMBL/GenBank/DDBJ databases">
        <authorList>
            <person name="Sun Q."/>
            <person name="Mori K."/>
        </authorList>
    </citation>
    <scope>NUCLEOTIDE SEQUENCE [LARGE SCALE GENOMIC DNA]</scope>
    <source>
        <strain evidence="2 3">KCTC 22789</strain>
    </source>
</reference>
<organism evidence="2 3">
    <name type="scientific">Paracoccus niistensis</name>
    <dbReference type="NCBI Taxonomy" id="632935"/>
    <lineage>
        <taxon>Bacteria</taxon>
        <taxon>Pseudomonadati</taxon>
        <taxon>Pseudomonadota</taxon>
        <taxon>Alphaproteobacteria</taxon>
        <taxon>Rhodobacterales</taxon>
        <taxon>Paracoccaceae</taxon>
        <taxon>Paracoccus</taxon>
    </lineage>
</organism>
<evidence type="ECO:0000313" key="2">
    <source>
        <dbReference type="EMBL" id="MFC0340704.1"/>
    </source>
</evidence>
<dbReference type="InterPro" id="IPR014044">
    <property type="entry name" value="CAP_dom"/>
</dbReference>
<dbReference type="Gene3D" id="3.40.33.10">
    <property type="entry name" value="CAP"/>
    <property type="match status" value="1"/>
</dbReference>
<dbReference type="InterPro" id="IPR035940">
    <property type="entry name" value="CAP_sf"/>
</dbReference>